<keyword evidence="3" id="KW-1185">Reference proteome</keyword>
<proteinExistence type="predicted"/>
<accession>A0A2D2DGQ1</accession>
<reference evidence="2" key="1">
    <citation type="submission" date="2017-10" db="EMBL/GenBank/DDBJ databases">
        <title>Massilia psychrophilum sp. nov., a novel purple-pigmented bacterium isolated from Tianshan glacier, Xinjiang Municipality, China.</title>
        <authorList>
            <person name="Wang H."/>
        </authorList>
    </citation>
    <scope>NUCLEOTIDE SEQUENCE [LARGE SCALE GENOMIC DNA]</scope>
    <source>
        <strain evidence="2">B2</strain>
    </source>
</reference>
<evidence type="ECO:0000313" key="3">
    <source>
        <dbReference type="Proteomes" id="UP000229897"/>
    </source>
</evidence>
<dbReference type="KEGG" id="mass:CR152_06340"/>
<evidence type="ECO:0000313" key="2">
    <source>
        <dbReference type="EMBL" id="ATQ74168.1"/>
    </source>
</evidence>
<dbReference type="RefSeq" id="WP_099874159.1">
    <property type="nucleotide sequence ID" value="NZ_CP024608.1"/>
</dbReference>
<dbReference type="EMBL" id="CP024608">
    <property type="protein sequence ID" value="ATQ74168.1"/>
    <property type="molecule type" value="Genomic_DNA"/>
</dbReference>
<feature type="transmembrane region" description="Helical" evidence="1">
    <location>
        <begin position="12"/>
        <end position="31"/>
    </location>
</feature>
<evidence type="ECO:0000256" key="1">
    <source>
        <dbReference type="SAM" id="Phobius"/>
    </source>
</evidence>
<keyword evidence="1" id="KW-1133">Transmembrane helix</keyword>
<organism evidence="2 3">
    <name type="scientific">Massilia violaceinigra</name>
    <dbReference type="NCBI Taxonomy" id="2045208"/>
    <lineage>
        <taxon>Bacteria</taxon>
        <taxon>Pseudomonadati</taxon>
        <taxon>Pseudomonadota</taxon>
        <taxon>Betaproteobacteria</taxon>
        <taxon>Burkholderiales</taxon>
        <taxon>Oxalobacteraceae</taxon>
        <taxon>Telluria group</taxon>
        <taxon>Massilia</taxon>
    </lineage>
</organism>
<dbReference type="AlphaFoldDB" id="A0A2D2DGQ1"/>
<sequence>MKLSLPERETLLAPLVIGIFIGLLGVLSVARNSPDQYQPIEEQQGPALHEVLLGFFLGFSLVFIPFGAAPVLIVRAYARANPDAG</sequence>
<keyword evidence="1" id="KW-0812">Transmembrane</keyword>
<dbReference type="Proteomes" id="UP000229897">
    <property type="component" value="Chromosome"/>
</dbReference>
<protein>
    <submittedName>
        <fullName evidence="2">Uncharacterized protein</fullName>
    </submittedName>
</protein>
<keyword evidence="1" id="KW-0472">Membrane</keyword>
<name>A0A2D2DGQ1_9BURK</name>
<feature type="transmembrane region" description="Helical" evidence="1">
    <location>
        <begin position="51"/>
        <end position="74"/>
    </location>
</feature>
<gene>
    <name evidence="2" type="ORF">CR152_06340</name>
</gene>